<dbReference type="Proteomes" id="UP000305948">
    <property type="component" value="Unassembled WGS sequence"/>
</dbReference>
<reference evidence="2 3" key="1">
    <citation type="journal article" date="2019" name="Nat. Ecol. Evol.">
        <title>Megaphylogeny resolves global patterns of mushroom evolution.</title>
        <authorList>
            <person name="Varga T."/>
            <person name="Krizsan K."/>
            <person name="Foldi C."/>
            <person name="Dima B."/>
            <person name="Sanchez-Garcia M."/>
            <person name="Sanchez-Ramirez S."/>
            <person name="Szollosi G.J."/>
            <person name="Szarkandi J.G."/>
            <person name="Papp V."/>
            <person name="Albert L."/>
            <person name="Andreopoulos W."/>
            <person name="Angelini C."/>
            <person name="Antonin V."/>
            <person name="Barry K.W."/>
            <person name="Bougher N.L."/>
            <person name="Buchanan P."/>
            <person name="Buyck B."/>
            <person name="Bense V."/>
            <person name="Catcheside P."/>
            <person name="Chovatia M."/>
            <person name="Cooper J."/>
            <person name="Damon W."/>
            <person name="Desjardin D."/>
            <person name="Finy P."/>
            <person name="Geml J."/>
            <person name="Haridas S."/>
            <person name="Hughes K."/>
            <person name="Justo A."/>
            <person name="Karasinski D."/>
            <person name="Kautmanova I."/>
            <person name="Kiss B."/>
            <person name="Kocsube S."/>
            <person name="Kotiranta H."/>
            <person name="LaButti K.M."/>
            <person name="Lechner B.E."/>
            <person name="Liimatainen K."/>
            <person name="Lipzen A."/>
            <person name="Lukacs Z."/>
            <person name="Mihaltcheva S."/>
            <person name="Morgado L.N."/>
            <person name="Niskanen T."/>
            <person name="Noordeloos M.E."/>
            <person name="Ohm R.A."/>
            <person name="Ortiz-Santana B."/>
            <person name="Ovrebo C."/>
            <person name="Racz N."/>
            <person name="Riley R."/>
            <person name="Savchenko A."/>
            <person name="Shiryaev A."/>
            <person name="Soop K."/>
            <person name="Spirin V."/>
            <person name="Szebenyi C."/>
            <person name="Tomsovsky M."/>
            <person name="Tulloss R.E."/>
            <person name="Uehling J."/>
            <person name="Grigoriev I.V."/>
            <person name="Vagvolgyi C."/>
            <person name="Papp T."/>
            <person name="Martin F.M."/>
            <person name="Miettinen O."/>
            <person name="Hibbett D.S."/>
            <person name="Nagy L.G."/>
        </authorList>
    </citation>
    <scope>NUCLEOTIDE SEQUENCE [LARGE SCALE GENOMIC DNA]</scope>
    <source>
        <strain evidence="2 3">OMC1185</strain>
    </source>
</reference>
<sequence length="180" mass="20417">MLGIRTNFMNQSMKRSSPRRGRSVWSRKRNAGQGCFVRSEGHDYRYWGAYAGLPAAARSRDQSQVLLHSVINKLSCALPLLSPSRLLEYWSRRLDIAWASERERMPAKEAGAIRLAGKPQKDTAFPWMAFTDGWLRPNLLNNPSTPPHSPRLLSPRSACCFVSIPHPSRSLFPVTLRISR</sequence>
<dbReference type="AlphaFoldDB" id="A0A5C3NKQ0"/>
<evidence type="ECO:0000256" key="1">
    <source>
        <dbReference type="SAM" id="MobiDB-lite"/>
    </source>
</evidence>
<feature type="region of interest" description="Disordered" evidence="1">
    <location>
        <begin position="1"/>
        <end position="26"/>
    </location>
</feature>
<keyword evidence="3" id="KW-1185">Reference proteome</keyword>
<dbReference type="EMBL" id="ML213506">
    <property type="protein sequence ID" value="TFK54191.1"/>
    <property type="molecule type" value="Genomic_DNA"/>
</dbReference>
<evidence type="ECO:0000313" key="2">
    <source>
        <dbReference type="EMBL" id="TFK54191.1"/>
    </source>
</evidence>
<proteinExistence type="predicted"/>
<accession>A0A5C3NKQ0</accession>
<feature type="compositionally biased region" description="Basic residues" evidence="1">
    <location>
        <begin position="16"/>
        <end position="26"/>
    </location>
</feature>
<name>A0A5C3NKQ0_9AGAM</name>
<gene>
    <name evidence="2" type="ORF">OE88DRAFT_1162056</name>
</gene>
<organism evidence="2 3">
    <name type="scientific">Heliocybe sulcata</name>
    <dbReference type="NCBI Taxonomy" id="5364"/>
    <lineage>
        <taxon>Eukaryota</taxon>
        <taxon>Fungi</taxon>
        <taxon>Dikarya</taxon>
        <taxon>Basidiomycota</taxon>
        <taxon>Agaricomycotina</taxon>
        <taxon>Agaricomycetes</taxon>
        <taxon>Gloeophyllales</taxon>
        <taxon>Gloeophyllaceae</taxon>
        <taxon>Heliocybe</taxon>
    </lineage>
</organism>
<evidence type="ECO:0000313" key="3">
    <source>
        <dbReference type="Proteomes" id="UP000305948"/>
    </source>
</evidence>
<protein>
    <submittedName>
        <fullName evidence="2">Uncharacterized protein</fullName>
    </submittedName>
</protein>